<dbReference type="SUPFAM" id="SSF158694">
    <property type="entry name" value="UraD-Like"/>
    <property type="match status" value="1"/>
</dbReference>
<keyword evidence="6" id="KW-0456">Lyase</keyword>
<evidence type="ECO:0000313" key="8">
    <source>
        <dbReference type="EMBL" id="TCO56973.1"/>
    </source>
</evidence>
<dbReference type="InterPro" id="IPR018020">
    <property type="entry name" value="OHCU_decarboxylase"/>
</dbReference>
<dbReference type="InterPro" id="IPR036778">
    <property type="entry name" value="OHCU_decarboxylase_sf"/>
</dbReference>
<reference evidence="8 9" key="1">
    <citation type="submission" date="2019-03" db="EMBL/GenBank/DDBJ databases">
        <title>Genomic Encyclopedia of Type Strains, Phase IV (KMG-IV): sequencing the most valuable type-strain genomes for metagenomic binning, comparative biology and taxonomic classification.</title>
        <authorList>
            <person name="Goeker M."/>
        </authorList>
    </citation>
    <scope>NUCLEOTIDE SEQUENCE [LARGE SCALE GENOMIC DNA]</scope>
    <source>
        <strain evidence="8 9">DSM 45934</strain>
    </source>
</reference>
<dbReference type="PANTHER" id="PTHR43466:SF1">
    <property type="entry name" value="2-OXO-4-HYDROXY-4-CARBOXY-5-UREIDOIMIDAZOLINE DECARBOXYLASE-RELATED"/>
    <property type="match status" value="1"/>
</dbReference>
<sequence length="162" mass="17914">MHAVNLNRFNSAPADDLRPLLADCLSVPRWVDTVLTERPYASREAFIESAGALAADLTADEIHAAMAGHPRIGERRTGDRFSSAEQSGVDASLADRLRTANERYEQRFGHIYLVFASGRSGEELLAILQSRLDNDPSAELRVVNAELAKITILRLRKLVTDE</sequence>
<accession>A0A4R2JBU8</accession>
<dbReference type="NCBIfam" id="TIGR03180">
    <property type="entry name" value="UraD_2"/>
    <property type="match status" value="1"/>
</dbReference>
<dbReference type="GO" id="GO:0051997">
    <property type="term" value="F:2-oxo-4-hydroxy-4-carboxy-5-ureidoimidazoline decarboxylase activity"/>
    <property type="evidence" value="ECO:0007669"/>
    <property type="project" value="UniProtKB-EC"/>
</dbReference>
<dbReference type="InterPro" id="IPR017595">
    <property type="entry name" value="OHCU_decarboxylase-2"/>
</dbReference>
<proteinExistence type="predicted"/>
<dbReference type="GO" id="GO:0019628">
    <property type="term" value="P:urate catabolic process"/>
    <property type="evidence" value="ECO:0007669"/>
    <property type="project" value="TreeGrafter"/>
</dbReference>
<feature type="domain" description="Oxo-4-hydroxy-4-carboxy-5-ureidoimidazoline decarboxylase" evidence="7">
    <location>
        <begin position="10"/>
        <end position="156"/>
    </location>
</feature>
<evidence type="ECO:0000256" key="6">
    <source>
        <dbReference type="ARBA" id="ARBA00023239"/>
    </source>
</evidence>
<evidence type="ECO:0000256" key="5">
    <source>
        <dbReference type="ARBA" id="ARBA00022793"/>
    </source>
</evidence>
<dbReference type="RefSeq" id="WP_132120650.1">
    <property type="nucleotide sequence ID" value="NZ_SLWS01000006.1"/>
</dbReference>
<gene>
    <name evidence="8" type="ORF">EV192_106448</name>
</gene>
<evidence type="ECO:0000313" key="9">
    <source>
        <dbReference type="Proteomes" id="UP000295680"/>
    </source>
</evidence>
<comment type="pathway">
    <text evidence="2">Purine metabolism; urate degradation; (S)-allantoin from urate: step 3/3.</text>
</comment>
<evidence type="ECO:0000256" key="1">
    <source>
        <dbReference type="ARBA" id="ARBA00001163"/>
    </source>
</evidence>
<keyword evidence="4" id="KW-0659">Purine metabolism</keyword>
<dbReference type="OrthoDB" id="5243781at2"/>
<comment type="catalytic activity">
    <reaction evidence="1">
        <text>5-hydroxy-2-oxo-4-ureido-2,5-dihydro-1H-imidazole-5-carboxylate + H(+) = (S)-allantoin + CO2</text>
        <dbReference type="Rhea" id="RHEA:26301"/>
        <dbReference type="ChEBI" id="CHEBI:15378"/>
        <dbReference type="ChEBI" id="CHEBI:15678"/>
        <dbReference type="ChEBI" id="CHEBI:16526"/>
        <dbReference type="ChEBI" id="CHEBI:58639"/>
        <dbReference type="EC" id="4.1.1.97"/>
    </reaction>
</comment>
<organism evidence="8 9">
    <name type="scientific">Actinocrispum wychmicini</name>
    <dbReference type="NCBI Taxonomy" id="1213861"/>
    <lineage>
        <taxon>Bacteria</taxon>
        <taxon>Bacillati</taxon>
        <taxon>Actinomycetota</taxon>
        <taxon>Actinomycetes</taxon>
        <taxon>Pseudonocardiales</taxon>
        <taxon>Pseudonocardiaceae</taxon>
        <taxon>Actinocrispum</taxon>
    </lineage>
</organism>
<dbReference type="AlphaFoldDB" id="A0A4R2JBU8"/>
<name>A0A4R2JBU8_9PSEU</name>
<dbReference type="EMBL" id="SLWS01000006">
    <property type="protein sequence ID" value="TCO56973.1"/>
    <property type="molecule type" value="Genomic_DNA"/>
</dbReference>
<comment type="caution">
    <text evidence="8">The sequence shown here is derived from an EMBL/GenBank/DDBJ whole genome shotgun (WGS) entry which is preliminary data.</text>
</comment>
<dbReference type="Gene3D" id="1.10.3330.10">
    <property type="entry name" value="Oxo-4-hydroxy-4-carboxy-5-ureidoimidazoline decarboxylase"/>
    <property type="match status" value="1"/>
</dbReference>
<dbReference type="Pfam" id="PF09349">
    <property type="entry name" value="OHCU_decarbox"/>
    <property type="match status" value="1"/>
</dbReference>
<dbReference type="GO" id="GO:0006144">
    <property type="term" value="P:purine nucleobase metabolic process"/>
    <property type="evidence" value="ECO:0007669"/>
    <property type="project" value="UniProtKB-KW"/>
</dbReference>
<evidence type="ECO:0000256" key="3">
    <source>
        <dbReference type="ARBA" id="ARBA00012257"/>
    </source>
</evidence>
<evidence type="ECO:0000256" key="2">
    <source>
        <dbReference type="ARBA" id="ARBA00004754"/>
    </source>
</evidence>
<protein>
    <recommendedName>
        <fullName evidence="3">2-oxo-4-hydroxy-4-carboxy-5-ureidoimidazoline decarboxylase</fullName>
        <ecNumber evidence="3">4.1.1.97</ecNumber>
    </recommendedName>
</protein>
<evidence type="ECO:0000259" key="7">
    <source>
        <dbReference type="Pfam" id="PF09349"/>
    </source>
</evidence>
<dbReference type="PANTHER" id="PTHR43466">
    <property type="entry name" value="2-OXO-4-HYDROXY-4-CARBOXY-5-UREIDOIMIDAZOLINE DECARBOXYLASE-RELATED"/>
    <property type="match status" value="1"/>
</dbReference>
<dbReference type="NCBIfam" id="NF010372">
    <property type="entry name" value="PRK13798.1"/>
    <property type="match status" value="1"/>
</dbReference>
<evidence type="ECO:0000256" key="4">
    <source>
        <dbReference type="ARBA" id="ARBA00022631"/>
    </source>
</evidence>
<dbReference type="Proteomes" id="UP000295680">
    <property type="component" value="Unassembled WGS sequence"/>
</dbReference>
<keyword evidence="5" id="KW-0210">Decarboxylase</keyword>
<dbReference type="EC" id="4.1.1.97" evidence="3"/>
<keyword evidence="9" id="KW-1185">Reference proteome</keyword>